<protein>
    <recommendedName>
        <fullName evidence="3">Chromatin target of PRMT1 protein C-terminal domain-containing protein</fullName>
    </recommendedName>
</protein>
<dbReference type="Proteomes" id="UP000887013">
    <property type="component" value="Unassembled WGS sequence"/>
</dbReference>
<dbReference type="AlphaFoldDB" id="A0A8X6QSL9"/>
<dbReference type="OrthoDB" id="6416684at2759"/>
<evidence type="ECO:0008006" key="3">
    <source>
        <dbReference type="Google" id="ProtNLM"/>
    </source>
</evidence>
<comment type="caution">
    <text evidence="1">The sequence shown here is derived from an EMBL/GenBank/DDBJ whole genome shotgun (WGS) entry which is preliminary data.</text>
</comment>
<proteinExistence type="predicted"/>
<name>A0A8X6QSL9_NEPPI</name>
<organism evidence="1 2">
    <name type="scientific">Nephila pilipes</name>
    <name type="common">Giant wood spider</name>
    <name type="synonym">Nephila maculata</name>
    <dbReference type="NCBI Taxonomy" id="299642"/>
    <lineage>
        <taxon>Eukaryota</taxon>
        <taxon>Metazoa</taxon>
        <taxon>Ecdysozoa</taxon>
        <taxon>Arthropoda</taxon>
        <taxon>Chelicerata</taxon>
        <taxon>Arachnida</taxon>
        <taxon>Araneae</taxon>
        <taxon>Araneomorphae</taxon>
        <taxon>Entelegynae</taxon>
        <taxon>Araneoidea</taxon>
        <taxon>Nephilidae</taxon>
        <taxon>Nephila</taxon>
    </lineage>
</organism>
<evidence type="ECO:0000313" key="2">
    <source>
        <dbReference type="Proteomes" id="UP000887013"/>
    </source>
</evidence>
<reference evidence="1" key="1">
    <citation type="submission" date="2020-08" db="EMBL/GenBank/DDBJ databases">
        <title>Multicomponent nature underlies the extraordinary mechanical properties of spider dragline silk.</title>
        <authorList>
            <person name="Kono N."/>
            <person name="Nakamura H."/>
            <person name="Mori M."/>
            <person name="Yoshida Y."/>
            <person name="Ohtoshi R."/>
            <person name="Malay A.D."/>
            <person name="Moran D.A.P."/>
            <person name="Tomita M."/>
            <person name="Numata K."/>
            <person name="Arakawa K."/>
        </authorList>
    </citation>
    <scope>NUCLEOTIDE SEQUENCE</scope>
</reference>
<dbReference type="EMBL" id="BMAW01082584">
    <property type="protein sequence ID" value="GFU29849.1"/>
    <property type="molecule type" value="Genomic_DNA"/>
</dbReference>
<gene>
    <name evidence="1" type="ORF">NPIL_288151</name>
</gene>
<sequence>MNQYDELTEIHTLKKEDIGFVESTCIPFTARFSNPLLNTKEVRNRLESKNVSVCSESNDIKRISFRNETAMKLSCRFSTYQDDTYDAVKNSFYNQKEAELKLRKRMAKRRMVIPPKKKICSLSKKAATGKSINIPVELNADGDSKISNNVTECSSIKQNGIAIEGTSISSGGINQSAYRWKKVLTKRDLDNELDNYMSEIKLKEPYNQVAKATEESELEEFIQEVDESFLFEDM</sequence>
<evidence type="ECO:0000313" key="1">
    <source>
        <dbReference type="EMBL" id="GFU29849.1"/>
    </source>
</evidence>
<keyword evidence="2" id="KW-1185">Reference proteome</keyword>
<accession>A0A8X6QSL9</accession>